<reference evidence="1" key="1">
    <citation type="submission" date="2021-06" db="EMBL/GenBank/DDBJ databases">
        <authorList>
            <person name="Kallberg Y."/>
            <person name="Tangrot J."/>
            <person name="Rosling A."/>
        </authorList>
    </citation>
    <scope>NUCLEOTIDE SEQUENCE</scope>
    <source>
        <strain evidence="1">28 12/20/2015</strain>
    </source>
</reference>
<dbReference type="Proteomes" id="UP000789366">
    <property type="component" value="Unassembled WGS sequence"/>
</dbReference>
<protein>
    <submittedName>
        <fullName evidence="1">3536_t:CDS:1</fullName>
    </submittedName>
</protein>
<organism evidence="1 2">
    <name type="scientific">Cetraspora pellucida</name>
    <dbReference type="NCBI Taxonomy" id="1433469"/>
    <lineage>
        <taxon>Eukaryota</taxon>
        <taxon>Fungi</taxon>
        <taxon>Fungi incertae sedis</taxon>
        <taxon>Mucoromycota</taxon>
        <taxon>Glomeromycotina</taxon>
        <taxon>Glomeromycetes</taxon>
        <taxon>Diversisporales</taxon>
        <taxon>Gigasporaceae</taxon>
        <taxon>Cetraspora</taxon>
    </lineage>
</organism>
<evidence type="ECO:0000313" key="1">
    <source>
        <dbReference type="EMBL" id="CAG8581880.1"/>
    </source>
</evidence>
<sequence length="84" mass="9913">MDKKKIVCSSCHMEQEQEYENKANLRSESAIDYENISEFVYNSLVSLEGSNDNYESDTLEFYMNFDVHLENKESTKYEELGHQI</sequence>
<name>A0ACA9ME76_9GLOM</name>
<evidence type="ECO:0000313" key="2">
    <source>
        <dbReference type="Proteomes" id="UP000789366"/>
    </source>
</evidence>
<proteinExistence type="predicted"/>
<keyword evidence="2" id="KW-1185">Reference proteome</keyword>
<accession>A0ACA9ME76</accession>
<gene>
    <name evidence="1" type="ORF">SPELUC_LOCUS6399</name>
</gene>
<comment type="caution">
    <text evidence="1">The sequence shown here is derived from an EMBL/GenBank/DDBJ whole genome shotgun (WGS) entry which is preliminary data.</text>
</comment>
<dbReference type="EMBL" id="CAJVPW010007520">
    <property type="protein sequence ID" value="CAG8581880.1"/>
    <property type="molecule type" value="Genomic_DNA"/>
</dbReference>